<dbReference type="CTD" id="34109"/>
<comment type="similarity">
    <text evidence="1">Belongs to the PA-PLA1 family.</text>
</comment>
<keyword evidence="5" id="KW-1185">Reference proteome</keyword>
<evidence type="ECO:0000313" key="5">
    <source>
        <dbReference type="Proteomes" id="UP000694866"/>
    </source>
</evidence>
<dbReference type="OrthoDB" id="69269at2759"/>
<dbReference type="AlphaFoldDB" id="A0A0C9RYQ6"/>
<feature type="region of interest" description="Disordered" evidence="2">
    <location>
        <begin position="465"/>
        <end position="484"/>
    </location>
</feature>
<accession>A0A9R1STY2</accession>
<dbReference type="GO" id="GO:0004620">
    <property type="term" value="F:phospholipase activity"/>
    <property type="evidence" value="ECO:0007669"/>
    <property type="project" value="TreeGrafter"/>
</dbReference>
<dbReference type="InterPro" id="IPR057825">
    <property type="entry name" value="WWE_SEC23-DDH2"/>
</dbReference>
<organism evidence="4">
    <name type="scientific">Fopius arisanus</name>
    <dbReference type="NCBI Taxonomy" id="64838"/>
    <lineage>
        <taxon>Eukaryota</taxon>
        <taxon>Metazoa</taxon>
        <taxon>Ecdysozoa</taxon>
        <taxon>Arthropoda</taxon>
        <taxon>Hexapoda</taxon>
        <taxon>Insecta</taxon>
        <taxon>Pterygota</taxon>
        <taxon>Neoptera</taxon>
        <taxon>Endopterygota</taxon>
        <taxon>Hymenoptera</taxon>
        <taxon>Apocrita</taxon>
        <taxon>Ichneumonoidea</taxon>
        <taxon>Braconidae</taxon>
        <taxon>Opiinae</taxon>
        <taxon>Fopius</taxon>
    </lineage>
</organism>
<dbReference type="SMART" id="SM01127">
    <property type="entry name" value="DDHD"/>
    <property type="match status" value="1"/>
</dbReference>
<dbReference type="GeneID" id="105262905"/>
<accession>A0A0C9RYQ6</accession>
<dbReference type="Proteomes" id="UP000694866">
    <property type="component" value="Unplaced"/>
</dbReference>
<reference evidence="6" key="2">
    <citation type="submission" date="2025-04" db="UniProtKB">
        <authorList>
            <consortium name="RefSeq"/>
        </authorList>
    </citation>
    <scope>IDENTIFICATION</scope>
    <source>
        <strain evidence="6">USDA-PBARC FA_bdor</strain>
        <tissue evidence="6">Whole organism</tissue>
    </source>
</reference>
<gene>
    <name evidence="4" type="primary">Ddhd2_0</name>
    <name evidence="6" type="synonym">PAPLA1</name>
    <name evidence="4" type="ORF">g.25909</name>
</gene>
<dbReference type="Pfam" id="PF23464">
    <property type="entry name" value="WWE_3"/>
    <property type="match status" value="1"/>
</dbReference>
<feature type="region of interest" description="Disordered" evidence="2">
    <location>
        <begin position="295"/>
        <end position="364"/>
    </location>
</feature>
<sequence>MGDQSRKMKNPLLTAAGQGFSFDDFGGSNLLMPVTPAVVNEPPRQEIHDTHHEVELVSSTPAILQPSIVEHNIHPPITEIPLTPRESKEPSVDSQRSYFTSILSSLPSLSLTSLTGQQGTTPSAPSNDSIEDRLSANNPSYFQPQEYHQPENPNDQSRPPSLQQPPHPPTPSCPPTALGTVSYRLGNQRRLKYAPPPDLTSSTVKTFTPPPLAVQSTPTQAQQSDFFNPSFAAPRADDNHGFPLVPLLPNNPSISAISGPQEIPTGGALRDPVTPHNTPANYFAAAVFEPNYHPHQQQSINDLSEFPPITGTSREARNDPTPSAPNDAPRPESVPEDLADIDLQRTSPPGAFQPREATRVSRLEGQSPIKPLIGDFPPVESANHLFTSNFPHVNSEPSLSKFFDANNGGARHVKPSQSAQPLSQLSFYNPVEFELNSSVDNLPRQCETTTQSAISGGFISATTNSGNWSSPRATSITSEMPEPTGTATLNPIQTSINPSIVRSQQTDTIPPSLHSLAAGSDKKMVYRPVYHHWFYRKNVENKVLWNPFSMQDSLSLEGVHNSSDITPETMVATDGGRYDVEILKRQRVPVYWTGEPVEVRRASWFYKGPGESRYIPYEEGTAARLEEEYKQACTNDHWNRKVELNNGEYVVFHSATIQIHYLPTSSPELVASWGNSADSESTTYLQGTSTRPKVVKRGVDEFHIEEGEPEKIDHLLFLVHGIGSVCDLKFRSVEEVVDEFRSISLQLIQSHYRTTSTHGIVNRIEVLPISWHATLHSEDTGIDKKLKAITLESIPKLRHFTNDTLLDILFYTSPVFCQTIMQTVGNEMNRVNALFRERNPNFTGDIYLGGHSLGSLILFDLLCHQKAPVDETKPDADDVIKEEDENTDEERDSSINSSLKPMPKPMLKRRLSRKISYVMGAAGTGQPFIVYPHLNFSPKAFFALGSPIGMFVTVRGIDKLGENFKLPTCPAFFNIFHPFDPVAYRMEALINPEAYKFRPMLIPHHKGRKRMHLELKETMARVGADLKQKLLDSVKSTWNSVYQLAMFHRQDNHALEQEIDKVVEEQLQKSSNSNHNIDHEQDDDRENERGVNLKVGQLNGGRRIDYVLQEAPFEYINEYIFALTAHVCYWESEDTMLLILKEMYGANGIQTDAQLPQQTMTIERPAADSPSFFSPGPSGGVSTPDAFGLPSTTMGAPMGVDPTAPMSHRPVGPPPTSGFVRKS</sequence>
<feature type="compositionally biased region" description="Low complexity" evidence="2">
    <location>
        <begin position="112"/>
        <end position="123"/>
    </location>
</feature>
<dbReference type="PROSITE" id="PS51043">
    <property type="entry name" value="DDHD"/>
    <property type="match status" value="1"/>
</dbReference>
<dbReference type="Pfam" id="PF02825">
    <property type="entry name" value="WWE"/>
    <property type="match status" value="1"/>
</dbReference>
<feature type="compositionally biased region" description="Pro residues" evidence="2">
    <location>
        <begin position="162"/>
        <end position="174"/>
    </location>
</feature>
<feature type="region of interest" description="Disordered" evidence="2">
    <location>
        <begin position="1192"/>
        <end position="1223"/>
    </location>
</feature>
<feature type="region of interest" description="Disordered" evidence="2">
    <location>
        <begin position="1168"/>
        <end position="1187"/>
    </location>
</feature>
<dbReference type="PANTHER" id="PTHR23509">
    <property type="entry name" value="PA-PL1 PHOSPHOLIPASE FAMILY"/>
    <property type="match status" value="1"/>
</dbReference>
<dbReference type="EMBL" id="GBYB01013106">
    <property type="protein sequence ID" value="JAG82873.1"/>
    <property type="molecule type" value="Transcribed_RNA"/>
</dbReference>
<dbReference type="PANTHER" id="PTHR23509:SF10">
    <property type="entry name" value="LD21067P"/>
    <property type="match status" value="1"/>
</dbReference>
<dbReference type="InterPro" id="IPR004170">
    <property type="entry name" value="WWE_dom"/>
</dbReference>
<evidence type="ECO:0000259" key="3">
    <source>
        <dbReference type="PROSITE" id="PS51043"/>
    </source>
</evidence>
<evidence type="ECO:0000256" key="2">
    <source>
        <dbReference type="SAM" id="MobiDB-lite"/>
    </source>
</evidence>
<feature type="domain" description="DDHD" evidence="3">
    <location>
        <begin position="934"/>
        <end position="1145"/>
    </location>
</feature>
<dbReference type="GO" id="GO:0046872">
    <property type="term" value="F:metal ion binding"/>
    <property type="evidence" value="ECO:0007669"/>
    <property type="project" value="InterPro"/>
</dbReference>
<feature type="compositionally biased region" description="Acidic residues" evidence="2">
    <location>
        <begin position="880"/>
        <end position="891"/>
    </location>
</feature>
<proteinExistence type="inferred from homology"/>
<feature type="region of interest" description="Disordered" evidence="2">
    <location>
        <begin position="1068"/>
        <end position="1090"/>
    </location>
</feature>
<name>A0A0C9RYQ6_9HYME</name>
<feature type="region of interest" description="Disordered" evidence="2">
    <location>
        <begin position="871"/>
        <end position="903"/>
    </location>
</feature>
<evidence type="ECO:0000256" key="1">
    <source>
        <dbReference type="ARBA" id="ARBA00038464"/>
    </source>
</evidence>
<dbReference type="InterPro" id="IPR058055">
    <property type="entry name" value="PA-PLA1"/>
</dbReference>
<dbReference type="GO" id="GO:0030134">
    <property type="term" value="C:COPII-coated ER to Golgi transport vesicle"/>
    <property type="evidence" value="ECO:0007669"/>
    <property type="project" value="TreeGrafter"/>
</dbReference>
<reference evidence="4" key="1">
    <citation type="submission" date="2015-01" db="EMBL/GenBank/DDBJ databases">
        <title>Transcriptome Assembly of Fopius arisanus.</title>
        <authorList>
            <person name="Geib S."/>
        </authorList>
    </citation>
    <scope>NUCLEOTIDE SEQUENCE</scope>
</reference>
<feature type="compositionally biased region" description="Polar residues" evidence="2">
    <location>
        <begin position="465"/>
        <end position="478"/>
    </location>
</feature>
<dbReference type="Pfam" id="PF02862">
    <property type="entry name" value="DDHD"/>
    <property type="match status" value="1"/>
</dbReference>
<dbReference type="InterPro" id="IPR004177">
    <property type="entry name" value="DDHD_dom"/>
</dbReference>
<evidence type="ECO:0000313" key="4">
    <source>
        <dbReference type="EMBL" id="JAG82873.1"/>
    </source>
</evidence>
<protein>
    <submittedName>
        <fullName evidence="4">Ddhd2_0 protein</fullName>
    </submittedName>
    <submittedName>
        <fullName evidence="6">Phospholipase DDHD2 isoform X1</fullName>
    </submittedName>
</protein>
<feature type="region of interest" description="Disordered" evidence="2">
    <location>
        <begin position="112"/>
        <end position="180"/>
    </location>
</feature>
<dbReference type="KEGG" id="fas:105262905"/>
<dbReference type="RefSeq" id="XP_011297084.1">
    <property type="nucleotide sequence ID" value="XM_011298782.1"/>
</dbReference>
<evidence type="ECO:0000313" key="6">
    <source>
        <dbReference type="RefSeq" id="XP_011297084.1"/>
    </source>
</evidence>
<feature type="region of interest" description="Disordered" evidence="2">
    <location>
        <begin position="76"/>
        <end position="96"/>
    </location>
</feature>